<dbReference type="InterPro" id="IPR039425">
    <property type="entry name" value="RNA_pol_sigma-70-like"/>
</dbReference>
<gene>
    <name evidence="8" type="ORF">SAMN04488505_104366</name>
</gene>
<dbReference type="SUPFAM" id="SSF88946">
    <property type="entry name" value="Sigma2 domain of RNA polymerase sigma factors"/>
    <property type="match status" value="1"/>
</dbReference>
<dbReference type="InterPro" id="IPR014327">
    <property type="entry name" value="RNA_pol_sigma70_bacteroid"/>
</dbReference>
<evidence type="ECO:0000256" key="3">
    <source>
        <dbReference type="ARBA" id="ARBA00023082"/>
    </source>
</evidence>
<dbReference type="Gene3D" id="1.10.1740.10">
    <property type="match status" value="1"/>
</dbReference>
<dbReference type="NCBIfam" id="TIGR02985">
    <property type="entry name" value="Sig70_bacteroi1"/>
    <property type="match status" value="1"/>
</dbReference>
<proteinExistence type="inferred from homology"/>
<keyword evidence="5" id="KW-0472">Membrane</keyword>
<dbReference type="SUPFAM" id="SSF88659">
    <property type="entry name" value="Sigma3 and sigma4 domains of RNA polymerase sigma factors"/>
    <property type="match status" value="1"/>
</dbReference>
<evidence type="ECO:0000256" key="1">
    <source>
        <dbReference type="ARBA" id="ARBA00010641"/>
    </source>
</evidence>
<dbReference type="InterPro" id="IPR013325">
    <property type="entry name" value="RNA_pol_sigma_r2"/>
</dbReference>
<keyword evidence="5" id="KW-1133">Transmembrane helix</keyword>
<evidence type="ECO:0000313" key="8">
    <source>
        <dbReference type="EMBL" id="SEM42689.1"/>
    </source>
</evidence>
<dbReference type="Pfam" id="PF08281">
    <property type="entry name" value="Sigma70_r4_2"/>
    <property type="match status" value="1"/>
</dbReference>
<evidence type="ECO:0000256" key="4">
    <source>
        <dbReference type="ARBA" id="ARBA00023163"/>
    </source>
</evidence>
<dbReference type="Pfam" id="PF04542">
    <property type="entry name" value="Sigma70_r2"/>
    <property type="match status" value="1"/>
</dbReference>
<dbReference type="RefSeq" id="WP_089915279.1">
    <property type="nucleotide sequence ID" value="NZ_FOBB01000004.1"/>
</dbReference>
<reference evidence="8 9" key="1">
    <citation type="submission" date="2016-10" db="EMBL/GenBank/DDBJ databases">
        <authorList>
            <person name="de Groot N.N."/>
        </authorList>
    </citation>
    <scope>NUCLEOTIDE SEQUENCE [LARGE SCALE GENOMIC DNA]</scope>
    <source>
        <strain evidence="8 9">DSM 21039</strain>
    </source>
</reference>
<organism evidence="8 9">
    <name type="scientific">Chitinophaga rupis</name>
    <dbReference type="NCBI Taxonomy" id="573321"/>
    <lineage>
        <taxon>Bacteria</taxon>
        <taxon>Pseudomonadati</taxon>
        <taxon>Bacteroidota</taxon>
        <taxon>Chitinophagia</taxon>
        <taxon>Chitinophagales</taxon>
        <taxon>Chitinophagaceae</taxon>
        <taxon>Chitinophaga</taxon>
    </lineage>
</organism>
<evidence type="ECO:0000313" key="9">
    <source>
        <dbReference type="Proteomes" id="UP000198984"/>
    </source>
</evidence>
<evidence type="ECO:0000259" key="6">
    <source>
        <dbReference type="Pfam" id="PF04542"/>
    </source>
</evidence>
<keyword evidence="2" id="KW-0805">Transcription regulation</keyword>
<dbReference type="PANTHER" id="PTHR43133">
    <property type="entry name" value="RNA POLYMERASE ECF-TYPE SIGMA FACTO"/>
    <property type="match status" value="1"/>
</dbReference>
<feature type="domain" description="RNA polymerase sigma factor 70 region 4 type 2" evidence="7">
    <location>
        <begin position="124"/>
        <end position="172"/>
    </location>
</feature>
<keyword evidence="4" id="KW-0804">Transcription</keyword>
<keyword evidence="3" id="KW-0731">Sigma factor</keyword>
<dbReference type="EMBL" id="FOBB01000004">
    <property type="protein sequence ID" value="SEM42689.1"/>
    <property type="molecule type" value="Genomic_DNA"/>
</dbReference>
<dbReference type="InterPro" id="IPR036388">
    <property type="entry name" value="WH-like_DNA-bd_sf"/>
</dbReference>
<dbReference type="InterPro" id="IPR013249">
    <property type="entry name" value="RNA_pol_sigma70_r4_t2"/>
</dbReference>
<dbReference type="AlphaFoldDB" id="A0A1H7YBY6"/>
<dbReference type="GO" id="GO:0016987">
    <property type="term" value="F:sigma factor activity"/>
    <property type="evidence" value="ECO:0007669"/>
    <property type="project" value="UniProtKB-KW"/>
</dbReference>
<feature type="domain" description="RNA polymerase sigma-70 region 2" evidence="6">
    <location>
        <begin position="27"/>
        <end position="91"/>
    </location>
</feature>
<dbReference type="GO" id="GO:0006352">
    <property type="term" value="P:DNA-templated transcription initiation"/>
    <property type="evidence" value="ECO:0007669"/>
    <property type="project" value="InterPro"/>
</dbReference>
<name>A0A1H7YBY6_9BACT</name>
<dbReference type="PANTHER" id="PTHR43133:SF46">
    <property type="entry name" value="RNA POLYMERASE SIGMA-70 FACTOR ECF SUBFAMILY"/>
    <property type="match status" value="1"/>
</dbReference>
<comment type="similarity">
    <text evidence="1">Belongs to the sigma-70 factor family. ECF subfamily.</text>
</comment>
<dbReference type="GO" id="GO:0003677">
    <property type="term" value="F:DNA binding"/>
    <property type="evidence" value="ECO:0007669"/>
    <property type="project" value="InterPro"/>
</dbReference>
<sequence>MRPHSHDEDTELLARMKEGDKSALTLIYRKYWQKLYLHAFGLLKNAQACEDIIQELFLQLWTNRQQLQVKVSLNAYLFASVRYEMLRQIKAGRVNEAILQHMEEQVPAAPALEEIEYRELQSRVVAIVERLPEKCKEVYKLSREAQLSHKQIAHRLNISPKTVENHLTKALGFLRVSLSQLFTITLVMLSWLNK</sequence>
<evidence type="ECO:0000256" key="2">
    <source>
        <dbReference type="ARBA" id="ARBA00023015"/>
    </source>
</evidence>
<keyword evidence="9" id="KW-1185">Reference proteome</keyword>
<dbReference type="InterPro" id="IPR007627">
    <property type="entry name" value="RNA_pol_sigma70_r2"/>
</dbReference>
<dbReference type="InterPro" id="IPR013324">
    <property type="entry name" value="RNA_pol_sigma_r3/r4-like"/>
</dbReference>
<accession>A0A1H7YBY6</accession>
<evidence type="ECO:0000259" key="7">
    <source>
        <dbReference type="Pfam" id="PF08281"/>
    </source>
</evidence>
<dbReference type="Proteomes" id="UP000198984">
    <property type="component" value="Unassembled WGS sequence"/>
</dbReference>
<dbReference type="InterPro" id="IPR014284">
    <property type="entry name" value="RNA_pol_sigma-70_dom"/>
</dbReference>
<dbReference type="OrthoDB" id="665981at2"/>
<keyword evidence="5" id="KW-0812">Transmembrane</keyword>
<dbReference type="STRING" id="573321.SAMN04488505_104366"/>
<protein>
    <submittedName>
        <fullName evidence="8">RNA polymerase sigma-70 factor, ECF subfamily</fullName>
    </submittedName>
</protein>
<dbReference type="NCBIfam" id="TIGR02937">
    <property type="entry name" value="sigma70-ECF"/>
    <property type="match status" value="1"/>
</dbReference>
<evidence type="ECO:0000256" key="5">
    <source>
        <dbReference type="SAM" id="Phobius"/>
    </source>
</evidence>
<feature type="transmembrane region" description="Helical" evidence="5">
    <location>
        <begin position="170"/>
        <end position="192"/>
    </location>
</feature>
<dbReference type="Gene3D" id="1.10.10.10">
    <property type="entry name" value="Winged helix-like DNA-binding domain superfamily/Winged helix DNA-binding domain"/>
    <property type="match status" value="1"/>
</dbReference>